<dbReference type="PROSITE" id="PS50878">
    <property type="entry name" value="RT_POL"/>
    <property type="match status" value="1"/>
</dbReference>
<dbReference type="InterPro" id="IPR000477">
    <property type="entry name" value="RT_dom"/>
</dbReference>
<name>A0A0N4XC39_HAEPC</name>
<dbReference type="EMBL" id="UZAF01024690">
    <property type="protein sequence ID" value="VDO94089.1"/>
    <property type="molecule type" value="Genomic_DNA"/>
</dbReference>
<organism evidence="4">
    <name type="scientific">Haemonchus placei</name>
    <name type="common">Barber's pole worm</name>
    <dbReference type="NCBI Taxonomy" id="6290"/>
    <lineage>
        <taxon>Eukaryota</taxon>
        <taxon>Metazoa</taxon>
        <taxon>Ecdysozoa</taxon>
        <taxon>Nematoda</taxon>
        <taxon>Chromadorea</taxon>
        <taxon>Rhabditida</taxon>
        <taxon>Rhabditina</taxon>
        <taxon>Rhabditomorpha</taxon>
        <taxon>Strongyloidea</taxon>
        <taxon>Trichostrongylidae</taxon>
        <taxon>Haemonchus</taxon>
    </lineage>
</organism>
<dbReference type="Gene3D" id="3.30.70.270">
    <property type="match status" value="1"/>
</dbReference>
<dbReference type="InterPro" id="IPR043128">
    <property type="entry name" value="Rev_trsase/Diguanyl_cyclase"/>
</dbReference>
<dbReference type="PANTHER" id="PTHR33050">
    <property type="entry name" value="REVERSE TRANSCRIPTASE DOMAIN-CONTAINING PROTEIN"/>
    <property type="match status" value="1"/>
</dbReference>
<proteinExistence type="predicted"/>
<evidence type="ECO:0000313" key="2">
    <source>
        <dbReference type="EMBL" id="VDO94089.1"/>
    </source>
</evidence>
<sequence>MSKVQHLLPYKGYMTTFDLKSGYHHVRIAEQSQRYLGFKWKNTLYKFTVLPFGLSSAPHIFTKILRPLIKKWRAEGKGVALYLDDGLIWASSRAECSAVSQDIRKDLKKFGWFDAKDKSQPLIKKWRAEGKGVALYLDDEFIWASSRAECSAKDTKKFGWFGAKDKSQWNPSAKTKWLGFEIDLNKFEISISRDRIERANAILCRMLREKAPSLLLRMRWEGSLASMSLVISDKDRRRTRAITTAIAKAQSSEFSLNYRWSLLALERRDLYFRMERLKLGVSTSLFPPDSPPTPRHILEVGASVHSVGAVLVGDRNVKAHNVLPESLRTESSTSRE</sequence>
<reference evidence="2 3" key="2">
    <citation type="submission" date="2018-11" db="EMBL/GenBank/DDBJ databases">
        <authorList>
            <consortium name="Pathogen Informatics"/>
        </authorList>
    </citation>
    <scope>NUCLEOTIDE SEQUENCE [LARGE SCALE GENOMIC DNA]</scope>
    <source>
        <strain evidence="2 3">MHpl1</strain>
    </source>
</reference>
<evidence type="ECO:0000313" key="3">
    <source>
        <dbReference type="Proteomes" id="UP000268014"/>
    </source>
</evidence>
<evidence type="ECO:0000259" key="1">
    <source>
        <dbReference type="PROSITE" id="PS50878"/>
    </source>
</evidence>
<keyword evidence="3" id="KW-1185">Reference proteome</keyword>
<gene>
    <name evidence="2" type="ORF">HPLM_LOCUS21923</name>
</gene>
<reference evidence="4" key="1">
    <citation type="submission" date="2017-02" db="UniProtKB">
        <authorList>
            <consortium name="WormBaseParasite"/>
        </authorList>
    </citation>
    <scope>IDENTIFICATION</scope>
</reference>
<dbReference type="OrthoDB" id="10068174at2759"/>
<protein>
    <submittedName>
        <fullName evidence="4">Reverse transcriptase domain-containing protein</fullName>
    </submittedName>
</protein>
<dbReference type="InterPro" id="IPR052055">
    <property type="entry name" value="Hepadnavirus_pol/RT"/>
</dbReference>
<dbReference type="SUPFAM" id="SSF56672">
    <property type="entry name" value="DNA/RNA polymerases"/>
    <property type="match status" value="2"/>
</dbReference>
<dbReference type="Gene3D" id="3.10.10.10">
    <property type="entry name" value="HIV Type 1 Reverse Transcriptase, subunit A, domain 1"/>
    <property type="match status" value="1"/>
</dbReference>
<evidence type="ECO:0000313" key="4">
    <source>
        <dbReference type="WBParaSite" id="HPLM_0002193401-mRNA-1"/>
    </source>
</evidence>
<dbReference type="WBParaSite" id="HPLM_0002193401-mRNA-1">
    <property type="protein sequence ID" value="HPLM_0002193401-mRNA-1"/>
    <property type="gene ID" value="HPLM_0002193401"/>
</dbReference>
<dbReference type="STRING" id="6290.A0A0N4XC39"/>
<dbReference type="CDD" id="cd03714">
    <property type="entry name" value="RT_DIRS1"/>
    <property type="match status" value="1"/>
</dbReference>
<dbReference type="Proteomes" id="UP000268014">
    <property type="component" value="Unassembled WGS sequence"/>
</dbReference>
<dbReference type="PANTHER" id="PTHR33050:SF7">
    <property type="entry name" value="RIBONUCLEASE H"/>
    <property type="match status" value="1"/>
</dbReference>
<dbReference type="Pfam" id="PF00078">
    <property type="entry name" value="RVT_1"/>
    <property type="match status" value="1"/>
</dbReference>
<feature type="domain" description="Reverse transcriptase" evidence="1">
    <location>
        <begin position="1"/>
        <end position="182"/>
    </location>
</feature>
<dbReference type="InterPro" id="IPR043502">
    <property type="entry name" value="DNA/RNA_pol_sf"/>
</dbReference>
<dbReference type="AlphaFoldDB" id="A0A0N4XC39"/>
<accession>A0A0N4XC39</accession>